<gene>
    <name evidence="2" type="ORF">U1T56_04055</name>
</gene>
<dbReference type="RefSeq" id="WP_418158168.1">
    <property type="nucleotide sequence ID" value="NZ_JBBLZC010000003.1"/>
</dbReference>
<sequence length="196" mass="20726">MAESKPGQEPSMEEILSSIRRIIAEDDPAIDQRPIPQQAKGPAALSSVTAPAEDDDILELTQVVSGPATKATDPARPTAPPPVSAVQPQAPSTTVASLRSPAPTKETSTMPADAADSLISPVAASASAQALARLAKAVTTDEKKPASPLGSLTVEQMLVDLLTPMLREWLDRNLPEIVERVVEQEVKKLARRAELM</sequence>
<dbReference type="Pfam" id="PF10691">
    <property type="entry name" value="DUF2497"/>
    <property type="match status" value="1"/>
</dbReference>
<organism evidence="2 3">
    <name type="scientific">Benzoatithermus flavus</name>
    <dbReference type="NCBI Taxonomy" id="3108223"/>
    <lineage>
        <taxon>Bacteria</taxon>
        <taxon>Pseudomonadati</taxon>
        <taxon>Pseudomonadota</taxon>
        <taxon>Alphaproteobacteria</taxon>
        <taxon>Geminicoccales</taxon>
        <taxon>Geminicoccaceae</taxon>
        <taxon>Benzoatithermus</taxon>
    </lineage>
</organism>
<accession>A0ABU8XM99</accession>
<proteinExistence type="predicted"/>
<comment type="caution">
    <text evidence="2">The sequence shown here is derived from an EMBL/GenBank/DDBJ whole genome shotgun (WGS) entry which is preliminary data.</text>
</comment>
<feature type="compositionally biased region" description="Low complexity" evidence="1">
    <location>
        <begin position="67"/>
        <end position="76"/>
    </location>
</feature>
<dbReference type="EMBL" id="JBBLZC010000003">
    <property type="protein sequence ID" value="MEK0082312.1"/>
    <property type="molecule type" value="Genomic_DNA"/>
</dbReference>
<evidence type="ECO:0000256" key="1">
    <source>
        <dbReference type="SAM" id="MobiDB-lite"/>
    </source>
</evidence>
<dbReference type="InterPro" id="IPR019632">
    <property type="entry name" value="DUF2497"/>
</dbReference>
<dbReference type="Proteomes" id="UP001375743">
    <property type="component" value="Unassembled WGS sequence"/>
</dbReference>
<reference evidence="2 3" key="1">
    <citation type="submission" date="2024-01" db="EMBL/GenBank/DDBJ databases">
        <title>Multi-omics insights into the function and evolution of sodium benzoate biodegradation pathways in Benzoatithermus flavus gen. nov., sp. nov. from hot spring.</title>
        <authorList>
            <person name="Hu C.-J."/>
            <person name="Li W.-J."/>
        </authorList>
    </citation>
    <scope>NUCLEOTIDE SEQUENCE [LARGE SCALE GENOMIC DNA]</scope>
    <source>
        <strain evidence="2 3">SYSU G07066</strain>
    </source>
</reference>
<evidence type="ECO:0000313" key="2">
    <source>
        <dbReference type="EMBL" id="MEK0082312.1"/>
    </source>
</evidence>
<name>A0ABU8XM99_9PROT</name>
<protein>
    <submittedName>
        <fullName evidence="2">DUF2497 domain-containing protein</fullName>
    </submittedName>
</protein>
<keyword evidence="3" id="KW-1185">Reference proteome</keyword>
<evidence type="ECO:0000313" key="3">
    <source>
        <dbReference type="Proteomes" id="UP001375743"/>
    </source>
</evidence>
<feature type="region of interest" description="Disordered" evidence="1">
    <location>
        <begin position="24"/>
        <end position="114"/>
    </location>
</feature>